<sequence length="275" mass="32656">MNQSLSVSVNVVIPIYKVELTEYERISLTQCLRVLCTYPIYLAAPHSLDTSAYHKMGPDLQVRTFDDSYFTDIQAYNELLLSEHFYEAFNDQEYMLIYQLDAFVFRDELPYWCGQSYDYIGAPILRDRDFYGWFDRQDFTIRQQIATWFNLKKADGQTPREIISLNRVGNGGFSLRRVAAMVNGLRKRKSKVDLYLSNSLYQYNEDVFWSIEVNRYWPHLRIPPYSKALHFSIEFFPQWAVEHYNQGTLPFGCHAWDTHGTDYWRSIFLTYGYQI</sequence>
<feature type="domain" description="DUF5672" evidence="1">
    <location>
        <begin position="60"/>
        <end position="254"/>
    </location>
</feature>
<accession>A0A6M0IT49</accession>
<dbReference type="InterPro" id="IPR043729">
    <property type="entry name" value="DUF5672"/>
</dbReference>
<evidence type="ECO:0000259" key="1">
    <source>
        <dbReference type="Pfam" id="PF18922"/>
    </source>
</evidence>
<proteinExistence type="predicted"/>
<reference evidence="2 3" key="1">
    <citation type="submission" date="2020-02" db="EMBL/GenBank/DDBJ databases">
        <title>Draft genome sequence of two Spirosoma agri KCTC 52727 and Spirosoma terrae KCTC 52035.</title>
        <authorList>
            <person name="Rojas J."/>
            <person name="Ambika Manirajan B."/>
            <person name="Ratering S."/>
            <person name="Suarez C."/>
            <person name="Schnell S."/>
        </authorList>
    </citation>
    <scope>NUCLEOTIDE SEQUENCE [LARGE SCALE GENOMIC DNA]</scope>
    <source>
        <strain evidence="2 3">KCTC 52727</strain>
    </source>
</reference>
<dbReference type="AlphaFoldDB" id="A0A6M0IT49"/>
<dbReference type="RefSeq" id="WP_164044105.1">
    <property type="nucleotide sequence ID" value="NZ_JAAGNZ010000009.1"/>
</dbReference>
<dbReference type="Proteomes" id="UP000477386">
    <property type="component" value="Unassembled WGS sequence"/>
</dbReference>
<keyword evidence="3" id="KW-1185">Reference proteome</keyword>
<evidence type="ECO:0000313" key="3">
    <source>
        <dbReference type="Proteomes" id="UP000477386"/>
    </source>
</evidence>
<name>A0A6M0IT49_9BACT</name>
<evidence type="ECO:0000313" key="2">
    <source>
        <dbReference type="EMBL" id="NEU70791.1"/>
    </source>
</evidence>
<organism evidence="2 3">
    <name type="scientific">Spirosoma agri</name>
    <dbReference type="NCBI Taxonomy" id="1987381"/>
    <lineage>
        <taxon>Bacteria</taxon>
        <taxon>Pseudomonadati</taxon>
        <taxon>Bacteroidota</taxon>
        <taxon>Cytophagia</taxon>
        <taxon>Cytophagales</taxon>
        <taxon>Cytophagaceae</taxon>
        <taxon>Spirosoma</taxon>
    </lineage>
</organism>
<comment type="caution">
    <text evidence="2">The sequence shown here is derived from an EMBL/GenBank/DDBJ whole genome shotgun (WGS) entry which is preliminary data.</text>
</comment>
<protein>
    <recommendedName>
        <fullName evidence="1">DUF5672 domain-containing protein</fullName>
    </recommendedName>
</protein>
<gene>
    <name evidence="2" type="ORF">GK091_28260</name>
</gene>
<dbReference type="EMBL" id="JAAGNZ010000009">
    <property type="protein sequence ID" value="NEU70791.1"/>
    <property type="molecule type" value="Genomic_DNA"/>
</dbReference>
<dbReference type="Pfam" id="PF18922">
    <property type="entry name" value="DUF5672"/>
    <property type="match status" value="1"/>
</dbReference>